<dbReference type="PANTHER" id="PTHR43648:SF1">
    <property type="entry name" value="ELECTRON TRANSFER FLAVOPROTEIN BETA SUBUNIT LYSINE METHYLTRANSFERASE"/>
    <property type="match status" value="1"/>
</dbReference>
<keyword evidence="4 6" id="KW-0808">Transferase</keyword>
<comment type="similarity">
    <text evidence="1 6">Belongs to the methyltransferase superfamily. PrmA family.</text>
</comment>
<dbReference type="GO" id="GO:0032259">
    <property type="term" value="P:methylation"/>
    <property type="evidence" value="ECO:0007669"/>
    <property type="project" value="UniProtKB-KW"/>
</dbReference>
<keyword evidence="5 6" id="KW-0949">S-adenosyl-L-methionine</keyword>
<dbReference type="GO" id="GO:0005737">
    <property type="term" value="C:cytoplasm"/>
    <property type="evidence" value="ECO:0007669"/>
    <property type="project" value="UniProtKB-SubCell"/>
</dbReference>
<feature type="binding site" evidence="6">
    <location>
        <position position="200"/>
    </location>
    <ligand>
        <name>S-adenosyl-L-methionine</name>
        <dbReference type="ChEBI" id="CHEBI:59789"/>
    </ligand>
</feature>
<evidence type="ECO:0000313" key="8">
    <source>
        <dbReference type="EMBL" id="QDZ06311.1"/>
    </source>
</evidence>
<dbReference type="InterPro" id="IPR004498">
    <property type="entry name" value="Ribosomal_PrmA_MeTrfase"/>
</dbReference>
<keyword evidence="3 6" id="KW-0489">Methyltransferase</keyword>
<evidence type="ECO:0000256" key="3">
    <source>
        <dbReference type="ARBA" id="ARBA00022603"/>
    </source>
</evidence>
<evidence type="ECO:0000256" key="5">
    <source>
        <dbReference type="ARBA" id="ARBA00022691"/>
    </source>
</evidence>
<dbReference type="GO" id="GO:0008276">
    <property type="term" value="F:protein methyltransferase activity"/>
    <property type="evidence" value="ECO:0007669"/>
    <property type="project" value="UniProtKB-UniRule"/>
</dbReference>
<gene>
    <name evidence="6" type="primary">prmA</name>
    <name evidence="8" type="ORF">FPZ24_01520</name>
</gene>
<comment type="subcellular location">
    <subcellularLocation>
        <location evidence="6">Cytoplasm</location>
    </subcellularLocation>
</comment>
<protein>
    <recommendedName>
        <fullName evidence="6">Ribosomal protein L11 methyltransferase</fullName>
        <shortName evidence="6">L11 Mtase</shortName>
        <ecNumber evidence="6">2.1.1.-</ecNumber>
    </recommendedName>
</protein>
<evidence type="ECO:0000256" key="1">
    <source>
        <dbReference type="ARBA" id="ARBA00009741"/>
    </source>
</evidence>
<keyword evidence="9" id="KW-1185">Reference proteome</keyword>
<dbReference type="Gene3D" id="3.40.50.150">
    <property type="entry name" value="Vaccinia Virus protein VP39"/>
    <property type="match status" value="1"/>
</dbReference>
<dbReference type="OrthoDB" id="9785995at2"/>
<accession>A0A5B8LE01</accession>
<dbReference type="InterPro" id="IPR029063">
    <property type="entry name" value="SAM-dependent_MTases_sf"/>
</dbReference>
<feature type="binding site" evidence="6">
    <location>
        <position position="246"/>
    </location>
    <ligand>
        <name>S-adenosyl-L-methionine</name>
        <dbReference type="ChEBI" id="CHEBI:59789"/>
    </ligand>
</feature>
<dbReference type="Pfam" id="PF06325">
    <property type="entry name" value="PrmA"/>
    <property type="match status" value="1"/>
</dbReference>
<sequence length="332" mass="34384">MSAERPPAKVGTGFASGGATTDNVDSWKTSFPCTRAEAEAIDAGEIAIDAVLMTTEEIEDDRERWRLDAYTETEPDAAMIAAFRALVPSAAAVAPVIEALTAEDWVAMSQEGLEPIAEGRFVVHTSAHPVSPPAGGRAFLIDAGRAFGTGHHATTSGCLKALDAMAARDFASIIDIGTGTGLLAFAAAHLWPEARIVATDIDPAAIDVTRENMTANGIAGIDLIVADGALDPAITAGAPYDLVIANVLAGPLVSMAPELAAIAAPRATILLAGLLETQRAQVVDAYSVCGCTLTGAEIRGDWTILTLTAGAERYVPTKPIDPKGRDGWALDI</sequence>
<feature type="binding site" evidence="6">
    <location>
        <position position="155"/>
    </location>
    <ligand>
        <name>S-adenosyl-L-methionine</name>
        <dbReference type="ChEBI" id="CHEBI:59789"/>
    </ligand>
</feature>
<keyword evidence="2 6" id="KW-0963">Cytoplasm</keyword>
<comment type="catalytic activity">
    <reaction evidence="6">
        <text>L-lysyl-[protein] + 3 S-adenosyl-L-methionine = N(6),N(6),N(6)-trimethyl-L-lysyl-[protein] + 3 S-adenosyl-L-homocysteine + 3 H(+)</text>
        <dbReference type="Rhea" id="RHEA:54192"/>
        <dbReference type="Rhea" id="RHEA-COMP:9752"/>
        <dbReference type="Rhea" id="RHEA-COMP:13826"/>
        <dbReference type="ChEBI" id="CHEBI:15378"/>
        <dbReference type="ChEBI" id="CHEBI:29969"/>
        <dbReference type="ChEBI" id="CHEBI:57856"/>
        <dbReference type="ChEBI" id="CHEBI:59789"/>
        <dbReference type="ChEBI" id="CHEBI:61961"/>
    </reaction>
</comment>
<dbReference type="InterPro" id="IPR050078">
    <property type="entry name" value="Ribosomal_L11_MeTrfase_PrmA"/>
</dbReference>
<dbReference type="EC" id="2.1.1.-" evidence="6"/>
<evidence type="ECO:0000256" key="7">
    <source>
        <dbReference type="SAM" id="MobiDB-lite"/>
    </source>
</evidence>
<reference evidence="8 9" key="1">
    <citation type="submission" date="2019-07" db="EMBL/GenBank/DDBJ databases">
        <title>Full genome sequence of Sphingomonas sp. 4R-6-7(HKS19).</title>
        <authorList>
            <person name="Im W.-T."/>
        </authorList>
    </citation>
    <scope>NUCLEOTIDE SEQUENCE [LARGE SCALE GENOMIC DNA]</scope>
    <source>
        <strain evidence="8 9">HKS19</strain>
    </source>
</reference>
<dbReference type="EMBL" id="CP042306">
    <property type="protein sequence ID" value="QDZ06311.1"/>
    <property type="molecule type" value="Genomic_DNA"/>
</dbReference>
<dbReference type="AlphaFoldDB" id="A0A5B8LE01"/>
<dbReference type="KEGG" id="spai:FPZ24_01520"/>
<evidence type="ECO:0000256" key="6">
    <source>
        <dbReference type="HAMAP-Rule" id="MF_00735"/>
    </source>
</evidence>
<feature type="region of interest" description="Disordered" evidence="7">
    <location>
        <begin position="1"/>
        <end position="21"/>
    </location>
</feature>
<proteinExistence type="inferred from homology"/>
<dbReference type="PANTHER" id="PTHR43648">
    <property type="entry name" value="ELECTRON TRANSFER FLAVOPROTEIN BETA SUBUNIT LYSINE METHYLTRANSFERASE"/>
    <property type="match status" value="1"/>
</dbReference>
<name>A0A5B8LE01_9SPHN</name>
<dbReference type="CDD" id="cd02440">
    <property type="entry name" value="AdoMet_MTases"/>
    <property type="match status" value="1"/>
</dbReference>
<dbReference type="Proteomes" id="UP000315673">
    <property type="component" value="Chromosome"/>
</dbReference>
<dbReference type="HAMAP" id="MF_00735">
    <property type="entry name" value="Methyltr_PrmA"/>
    <property type="match status" value="1"/>
</dbReference>
<dbReference type="SUPFAM" id="SSF53335">
    <property type="entry name" value="S-adenosyl-L-methionine-dependent methyltransferases"/>
    <property type="match status" value="1"/>
</dbReference>
<keyword evidence="8" id="KW-0687">Ribonucleoprotein</keyword>
<organism evidence="8 9">
    <name type="scientific">Sphingomonas panacisoli</name>
    <dbReference type="NCBI Taxonomy" id="1813879"/>
    <lineage>
        <taxon>Bacteria</taxon>
        <taxon>Pseudomonadati</taxon>
        <taxon>Pseudomonadota</taxon>
        <taxon>Alphaproteobacteria</taxon>
        <taxon>Sphingomonadales</taxon>
        <taxon>Sphingomonadaceae</taxon>
        <taxon>Sphingomonas</taxon>
    </lineage>
</organism>
<evidence type="ECO:0000313" key="9">
    <source>
        <dbReference type="Proteomes" id="UP000315673"/>
    </source>
</evidence>
<comment type="function">
    <text evidence="6">Methylates ribosomal protein L11.</text>
</comment>
<feature type="binding site" evidence="6">
    <location>
        <position position="177"/>
    </location>
    <ligand>
        <name>S-adenosyl-L-methionine</name>
        <dbReference type="ChEBI" id="CHEBI:59789"/>
    </ligand>
</feature>
<evidence type="ECO:0000256" key="2">
    <source>
        <dbReference type="ARBA" id="ARBA00022490"/>
    </source>
</evidence>
<evidence type="ECO:0000256" key="4">
    <source>
        <dbReference type="ARBA" id="ARBA00022679"/>
    </source>
</evidence>
<keyword evidence="8" id="KW-0689">Ribosomal protein</keyword>
<dbReference type="GO" id="GO:0005840">
    <property type="term" value="C:ribosome"/>
    <property type="evidence" value="ECO:0007669"/>
    <property type="project" value="UniProtKB-KW"/>
</dbReference>